<comment type="caution">
    <text evidence="1">The sequence shown here is derived from an EMBL/GenBank/DDBJ whole genome shotgun (WGS) entry which is preliminary data.</text>
</comment>
<dbReference type="OrthoDB" id="932345at2"/>
<accession>A0A844BCL3</accession>
<dbReference type="AlphaFoldDB" id="A0A844BCL3"/>
<organism evidence="1 2">
    <name type="scientific">Caenimonas koreensis DSM 17982</name>
    <dbReference type="NCBI Taxonomy" id="1121255"/>
    <lineage>
        <taxon>Bacteria</taxon>
        <taxon>Pseudomonadati</taxon>
        <taxon>Pseudomonadota</taxon>
        <taxon>Betaproteobacteria</taxon>
        <taxon>Burkholderiales</taxon>
        <taxon>Comamonadaceae</taxon>
        <taxon>Caenimonas</taxon>
    </lineage>
</organism>
<evidence type="ECO:0000313" key="1">
    <source>
        <dbReference type="EMBL" id="MRD48241.1"/>
    </source>
</evidence>
<dbReference type="Proteomes" id="UP000487350">
    <property type="component" value="Unassembled WGS sequence"/>
</dbReference>
<gene>
    <name evidence="1" type="ORF">GHT07_13205</name>
</gene>
<dbReference type="InterPro" id="IPR029063">
    <property type="entry name" value="SAM-dependent_MTases_sf"/>
</dbReference>
<protein>
    <submittedName>
        <fullName evidence="1">Methyltransferase domain-containing protein</fullName>
    </submittedName>
</protein>
<name>A0A844BCL3_9BURK</name>
<dbReference type="Pfam" id="PF13489">
    <property type="entry name" value="Methyltransf_23"/>
    <property type="match status" value="1"/>
</dbReference>
<proteinExistence type="predicted"/>
<sequence length="280" mass="31734">MTAGVRPSPARLYASHLKGLLLGIRSKAPFRKWFQCNICGAYNSRPYSDFNRESPSCDQCGSTVRMRAMIHHASEALYGRSLVLTEWPVHPEYRGVGLSDWDGYANRLPHRVNYTNTYYHQAPFLDITKPPAEMEHTCNFIISTDVFEHVLPPVSRAFEGAMKLLKPGGTLVMSVPFALETPETIEHYPDIHNFEIRKVGDDYELVNTLASGEVKVHRDLVFHGGPGDTLEMRVFAKEALRKNLEDAGFTDVRFRGESMKKYGIYWHYPWSVPVTAKAPG</sequence>
<dbReference type="GO" id="GO:0032259">
    <property type="term" value="P:methylation"/>
    <property type="evidence" value="ECO:0007669"/>
    <property type="project" value="UniProtKB-KW"/>
</dbReference>
<dbReference type="EMBL" id="WJBU01000011">
    <property type="protein sequence ID" value="MRD48241.1"/>
    <property type="molecule type" value="Genomic_DNA"/>
</dbReference>
<dbReference type="GO" id="GO:0008168">
    <property type="term" value="F:methyltransferase activity"/>
    <property type="evidence" value="ECO:0007669"/>
    <property type="project" value="UniProtKB-KW"/>
</dbReference>
<reference evidence="1 2" key="1">
    <citation type="submission" date="2019-11" db="EMBL/GenBank/DDBJ databases">
        <title>Caenimonas koreensis gen. nov., sp. nov., isolated from activated sludge.</title>
        <authorList>
            <person name="Seung H.R."/>
        </authorList>
    </citation>
    <scope>NUCLEOTIDE SEQUENCE [LARGE SCALE GENOMIC DNA]</scope>
    <source>
        <strain evidence="1 2">EMB320</strain>
    </source>
</reference>
<evidence type="ECO:0000313" key="2">
    <source>
        <dbReference type="Proteomes" id="UP000487350"/>
    </source>
</evidence>
<dbReference type="SUPFAM" id="SSF53335">
    <property type="entry name" value="S-adenosyl-L-methionine-dependent methyltransferases"/>
    <property type="match status" value="1"/>
</dbReference>
<dbReference type="Gene3D" id="3.40.50.150">
    <property type="entry name" value="Vaccinia Virus protein VP39"/>
    <property type="match status" value="1"/>
</dbReference>
<keyword evidence="2" id="KW-1185">Reference proteome</keyword>
<dbReference type="CDD" id="cd02440">
    <property type="entry name" value="AdoMet_MTases"/>
    <property type="match status" value="1"/>
</dbReference>
<keyword evidence="1" id="KW-0489">Methyltransferase</keyword>
<keyword evidence="1" id="KW-0808">Transferase</keyword>